<gene>
    <name evidence="4" type="ORF">PPRIM_AZ9-3.1.T0490080</name>
</gene>
<evidence type="ECO:0000256" key="1">
    <source>
        <dbReference type="PROSITE-ProRule" id="PRU00221"/>
    </source>
</evidence>
<dbReference type="PROSITE" id="PS50082">
    <property type="entry name" value="WD_REPEATS_2"/>
    <property type="match status" value="1"/>
</dbReference>
<comment type="caution">
    <text evidence="4">The sequence shown here is derived from an EMBL/GenBank/DDBJ whole genome shotgun (WGS) entry which is preliminary data.</text>
</comment>
<reference evidence="4" key="1">
    <citation type="submission" date="2021-01" db="EMBL/GenBank/DDBJ databases">
        <authorList>
            <consortium name="Genoscope - CEA"/>
            <person name="William W."/>
        </authorList>
    </citation>
    <scope>NUCLEOTIDE SEQUENCE</scope>
</reference>
<dbReference type="SMART" id="SM00320">
    <property type="entry name" value="WD40"/>
    <property type="match status" value="5"/>
</dbReference>
<keyword evidence="5" id="KW-1185">Reference proteome</keyword>
<dbReference type="InterPro" id="IPR001680">
    <property type="entry name" value="WD40_rpt"/>
</dbReference>
<protein>
    <submittedName>
        <fullName evidence="4">Uncharacterized protein</fullName>
    </submittedName>
</protein>
<dbReference type="PROSITE" id="PS50294">
    <property type="entry name" value="WD_REPEATS_REGION"/>
    <property type="match status" value="1"/>
</dbReference>
<dbReference type="InterPro" id="IPR052993">
    <property type="entry name" value="CFA-57"/>
</dbReference>
<evidence type="ECO:0000256" key="2">
    <source>
        <dbReference type="SAM" id="Coils"/>
    </source>
</evidence>
<dbReference type="PANTHER" id="PTHR32215">
    <property type="entry name" value="CILIA- AND FLAGELLA-ASSOCIATED PROTEIN 57"/>
    <property type="match status" value="1"/>
</dbReference>
<organism evidence="4 5">
    <name type="scientific">Paramecium primaurelia</name>
    <dbReference type="NCBI Taxonomy" id="5886"/>
    <lineage>
        <taxon>Eukaryota</taxon>
        <taxon>Sar</taxon>
        <taxon>Alveolata</taxon>
        <taxon>Ciliophora</taxon>
        <taxon>Intramacronucleata</taxon>
        <taxon>Oligohymenophorea</taxon>
        <taxon>Peniculida</taxon>
        <taxon>Parameciidae</taxon>
        <taxon>Paramecium</taxon>
    </lineage>
</organism>
<keyword evidence="1" id="KW-0853">WD repeat</keyword>
<dbReference type="OMA" id="SYTEYHC"/>
<feature type="coiled-coil region" evidence="2">
    <location>
        <begin position="728"/>
        <end position="963"/>
    </location>
</feature>
<evidence type="ECO:0000256" key="3">
    <source>
        <dbReference type="SAM" id="MobiDB-lite"/>
    </source>
</evidence>
<dbReference type="PANTHER" id="PTHR32215:SF0">
    <property type="entry name" value="CILIA- AND FLAGELLA-ASSOCIATED PROTEIN 57"/>
    <property type="match status" value="1"/>
</dbReference>
<dbReference type="EMBL" id="CAJJDM010000049">
    <property type="protein sequence ID" value="CAD8072351.1"/>
    <property type="molecule type" value="Genomic_DNA"/>
</dbReference>
<sequence length="1221" mass="141151">MIPTLQPSQQLQPKYIFGLNSNLRNNLYFMDDTRIIYPAGFHIVCYSLQDKSQSYFQGFEHYRGFSCMTLSPMKRFLAAGVKGEKPAIQIYDTMSQKKKRTLIYHDAPVKEWVSVAFGPNAEAKTLIGLSGGVSVNGSPVDSYLCYFQTDTMKCLASVKVASGNNECLEVAFQPNDATFITVIGKGIFKSYKMIQNEGETKSYTLKQVAASLQKAPADLSNNYCCHSWMIQHPDHLVVCTQLGEVFLCDENAEYVKYLKNPYHQNKQPFLIEVIQAMQQGFAIGGDNSTIYIYSKEYENIQMLHVKSISDIKCQIKGISFTPISEDTIIVTLSSNLIYSLKLKTEQFLEEQQQFELVSLPFHSCPPVNAGIPINGMDVCVRKPLIVTCGADKYIRIWNYEEKSMEAYRFFNEEAYCVSIHPSGFHIVVGLTDRLRLMNVCVHNNQIKHYREIGQFKQCKEIKFSNGGQYFAAVNAANTTQHIIHIYRFYVGDNPANLQFKGHSGRIRCITWSRDDTILATCGQDGLISLWKVGADTTGQRMLDIHAKANGKNIPQSSVALTFDTKIVYVVGEDRHLREFNCQEPTENKRNVEATLSQICFSSSNKILFAGVCDENRYSGAVRCYKYPFVGPSAGTNVEYQAHDERGIEKMKITADDQYLITAGRDGAIIVFEIKDKDARGQKNKEGYQQRYADDIIVTKEDKADLKTTRDNLKTQLSDITAPQNAINISSKEDQIKQLSDKESTLKQQYKVANDTLVEKRSETEKHIQETRKQIMEEFEAEIQELEQNQQSKVNKEAEKYEKTKNEKEIHQTKYEKEIGKLQREHTDELKKLEKDYDARLLEERQQRERMEKEYNKEKEKYRETIEQIRKETIGEIEALEEQNQQQILQKTDQGLKAKSEVSMTKKKIQSLLQEEEKQNENLKDYNEQKKQLDDQNHQLKIAIEEQLKQIQDKDKTIGEKERKIYELKKRSQELEKFKFVLDHKIKELKRDTGPRDEEINRMKEKTNMMDQKLKNFAYLNNNLGNVVDALDQELKIMKTNIKKQRQLISFQNVRIKKFKDSVYQAVQFIQNQEELKNKAQEIFKEFHKDDVKPQQVNADILAEYKSQKQYLEKSVEGLKANLQADEEIHKAENIRIMRGNVKLIIEINNLRKKMKQIKSTHNNQEQKGDKKMSQTANSENQKAKQRAIQEKQLIIEQQELTKNALLNQIQELEAELSVMGE</sequence>
<evidence type="ECO:0000313" key="5">
    <source>
        <dbReference type="Proteomes" id="UP000688137"/>
    </source>
</evidence>
<feature type="repeat" description="WD" evidence="1">
    <location>
        <begin position="499"/>
        <end position="532"/>
    </location>
</feature>
<feature type="region of interest" description="Disordered" evidence="3">
    <location>
        <begin position="1156"/>
        <end position="1185"/>
    </location>
</feature>
<dbReference type="Proteomes" id="UP000688137">
    <property type="component" value="Unassembled WGS sequence"/>
</dbReference>
<keyword evidence="2" id="KW-0175">Coiled coil</keyword>
<dbReference type="Pfam" id="PF00400">
    <property type="entry name" value="WD40"/>
    <property type="match status" value="2"/>
</dbReference>
<name>A0A8S1M3C5_PARPR</name>
<evidence type="ECO:0000313" key="4">
    <source>
        <dbReference type="EMBL" id="CAD8072351.1"/>
    </source>
</evidence>
<dbReference type="AlphaFoldDB" id="A0A8S1M3C5"/>
<accession>A0A8S1M3C5</accession>
<proteinExistence type="predicted"/>